<keyword evidence="6 11" id="KW-1133">Transmembrane helix</keyword>
<evidence type="ECO:0000256" key="1">
    <source>
        <dbReference type="ARBA" id="ARBA00004292"/>
    </source>
</evidence>
<reference evidence="12 13" key="1">
    <citation type="submission" date="2023-02" db="EMBL/GenBank/DDBJ databases">
        <title>LHISI_Scaffold_Assembly.</title>
        <authorList>
            <person name="Stuart O.P."/>
            <person name="Cleave R."/>
            <person name="Magrath M.J.L."/>
            <person name="Mikheyev A.S."/>
        </authorList>
    </citation>
    <scope>NUCLEOTIDE SEQUENCE [LARGE SCALE GENOMIC DNA]</scope>
    <source>
        <strain evidence="12">Daus_M_001</strain>
        <tissue evidence="12">Leg muscle</tissue>
    </source>
</reference>
<evidence type="ECO:0000256" key="2">
    <source>
        <dbReference type="ARBA" id="ARBA00008699"/>
    </source>
</evidence>
<dbReference type="InterPro" id="IPR039205">
    <property type="entry name" value="NDUFA11"/>
</dbReference>
<organism evidence="12 13">
    <name type="scientific">Dryococelus australis</name>
    <dbReference type="NCBI Taxonomy" id="614101"/>
    <lineage>
        <taxon>Eukaryota</taxon>
        <taxon>Metazoa</taxon>
        <taxon>Ecdysozoa</taxon>
        <taxon>Arthropoda</taxon>
        <taxon>Hexapoda</taxon>
        <taxon>Insecta</taxon>
        <taxon>Pterygota</taxon>
        <taxon>Neoptera</taxon>
        <taxon>Polyneoptera</taxon>
        <taxon>Phasmatodea</taxon>
        <taxon>Verophasmatodea</taxon>
        <taxon>Anareolatae</taxon>
        <taxon>Phasmatidae</taxon>
        <taxon>Eurycanthinae</taxon>
        <taxon>Dryococelus</taxon>
    </lineage>
</organism>
<evidence type="ECO:0000256" key="5">
    <source>
        <dbReference type="ARBA" id="ARBA00022792"/>
    </source>
</evidence>
<dbReference type="PANTHER" id="PTHR21382:SF1">
    <property type="entry name" value="NADH DEHYDROGENASE [UBIQUINONE] 1 ALPHA SUBCOMPLEX SUBUNIT 11"/>
    <property type="match status" value="1"/>
</dbReference>
<evidence type="ECO:0000256" key="3">
    <source>
        <dbReference type="ARBA" id="ARBA00018191"/>
    </source>
</evidence>
<keyword evidence="13" id="KW-1185">Reference proteome</keyword>
<evidence type="ECO:0000256" key="11">
    <source>
        <dbReference type="SAM" id="Phobius"/>
    </source>
</evidence>
<sequence length="161" mass="17969">MNYEYYNSPEGEDCGQKLFYTTKLAGLAGLGISFVDCLLLSQPKGVVRTLGRVGYFTFPFVGMATAFTTTTCLATNLRHKDDKINYALGAIAAGSIFGTWQKSILGGFVVSIAFTAFAVAKKASIEDGWEFFPEIHYRQRLRHDFTLRKQRPGNWKVSETE</sequence>
<accession>A0ABQ9H6L8</accession>
<evidence type="ECO:0000256" key="8">
    <source>
        <dbReference type="ARBA" id="ARBA00023136"/>
    </source>
</evidence>
<keyword evidence="8 11" id="KW-0472">Membrane</keyword>
<dbReference type="PANTHER" id="PTHR21382">
    <property type="entry name" value="NADH-UBIQUINONE OXIDOREDUCTASE SUBUNIT"/>
    <property type="match status" value="1"/>
</dbReference>
<protein>
    <recommendedName>
        <fullName evidence="3">NADH dehydrogenase [ubiquinone] 1 alpha subcomplex subunit 11</fullName>
    </recommendedName>
    <alternativeName>
        <fullName evidence="9">Complex I-B14.7</fullName>
    </alternativeName>
    <alternativeName>
        <fullName evidence="10">NADH-ubiquinone oxidoreductase subunit B14.7</fullName>
    </alternativeName>
</protein>
<evidence type="ECO:0000256" key="4">
    <source>
        <dbReference type="ARBA" id="ARBA00022692"/>
    </source>
</evidence>
<feature type="transmembrane region" description="Helical" evidence="11">
    <location>
        <begin position="20"/>
        <end position="41"/>
    </location>
</feature>
<gene>
    <name evidence="12" type="ORF">PR048_020543</name>
</gene>
<evidence type="ECO:0000256" key="7">
    <source>
        <dbReference type="ARBA" id="ARBA00023128"/>
    </source>
</evidence>
<keyword evidence="4 11" id="KW-0812">Transmembrane</keyword>
<evidence type="ECO:0000256" key="9">
    <source>
        <dbReference type="ARBA" id="ARBA00030608"/>
    </source>
</evidence>
<comment type="subcellular location">
    <subcellularLocation>
        <location evidence="1">Mitochondrion inner membrane</location>
        <topology evidence="1">Multi-pass membrane protein</topology>
        <orientation evidence="1">Matrix side</orientation>
    </subcellularLocation>
</comment>
<keyword evidence="7" id="KW-0496">Mitochondrion</keyword>
<evidence type="ECO:0000313" key="13">
    <source>
        <dbReference type="Proteomes" id="UP001159363"/>
    </source>
</evidence>
<evidence type="ECO:0000256" key="6">
    <source>
        <dbReference type="ARBA" id="ARBA00022989"/>
    </source>
</evidence>
<evidence type="ECO:0000256" key="10">
    <source>
        <dbReference type="ARBA" id="ARBA00031497"/>
    </source>
</evidence>
<keyword evidence="5" id="KW-0999">Mitochondrion inner membrane</keyword>
<comment type="similarity">
    <text evidence="2">Belongs to the complex I NDUFA11 subunit family.</text>
</comment>
<feature type="transmembrane region" description="Helical" evidence="11">
    <location>
        <begin position="53"/>
        <end position="77"/>
    </location>
</feature>
<name>A0ABQ9H6L8_9NEOP</name>
<dbReference type="EMBL" id="JARBHB010000007">
    <property type="protein sequence ID" value="KAJ8879922.1"/>
    <property type="molecule type" value="Genomic_DNA"/>
</dbReference>
<comment type="caution">
    <text evidence="12">The sequence shown here is derived from an EMBL/GenBank/DDBJ whole genome shotgun (WGS) entry which is preliminary data.</text>
</comment>
<evidence type="ECO:0000313" key="12">
    <source>
        <dbReference type="EMBL" id="KAJ8879922.1"/>
    </source>
</evidence>
<dbReference type="Proteomes" id="UP001159363">
    <property type="component" value="Chromosome 6"/>
</dbReference>
<proteinExistence type="inferred from homology"/>